<reference evidence="1 2" key="1">
    <citation type="submission" date="2022-11" db="EMBL/GenBank/DDBJ databases">
        <title>Draft genome sequence of Saccharopolyspora sp. WRP15-2 isolated from rhizosphere soils of wild rice in Thailand.</title>
        <authorList>
            <person name="Duangmal K."/>
            <person name="Kammanee S."/>
            <person name="Muangham S."/>
        </authorList>
    </citation>
    <scope>NUCLEOTIDE SEQUENCE [LARGE SCALE GENOMIC DNA]</scope>
    <source>
        <strain evidence="1 2">WRP15-2</strain>
    </source>
</reference>
<evidence type="ECO:0000313" key="1">
    <source>
        <dbReference type="EMBL" id="MDA3630484.1"/>
    </source>
</evidence>
<keyword evidence="2" id="KW-1185">Reference proteome</keyword>
<proteinExistence type="predicted"/>
<accession>A0ABT4V943</accession>
<dbReference type="Proteomes" id="UP001210380">
    <property type="component" value="Unassembled WGS sequence"/>
</dbReference>
<protein>
    <submittedName>
        <fullName evidence="1">Uncharacterized protein</fullName>
    </submittedName>
</protein>
<dbReference type="RefSeq" id="WP_270953688.1">
    <property type="nucleotide sequence ID" value="NZ_JAQGLA010000102.1"/>
</dbReference>
<comment type="caution">
    <text evidence="1">The sequence shown here is derived from an EMBL/GenBank/DDBJ whole genome shotgun (WGS) entry which is preliminary data.</text>
</comment>
<dbReference type="EMBL" id="JAQGLA010000102">
    <property type="protein sequence ID" value="MDA3630484.1"/>
    <property type="molecule type" value="Genomic_DNA"/>
</dbReference>
<gene>
    <name evidence="1" type="ORF">OU415_34000</name>
</gene>
<name>A0ABT4V943_9PSEU</name>
<evidence type="ECO:0000313" key="2">
    <source>
        <dbReference type="Proteomes" id="UP001210380"/>
    </source>
</evidence>
<sequence>MIEVVSVRSTPEFQRSAVRRLIFVRFRGVPLFWRLDLAVWAASRAFDENVDADNPEARGSDWSLPESAAMNAIGACKEVMRGHDPVADGLLSRGFQRINAPDPGGDWPDRIIALARAVSTRTPELTDLTNEIINLATDLH</sequence>
<organism evidence="1 2">
    <name type="scientific">Saccharopolyspora oryzae</name>
    <dbReference type="NCBI Taxonomy" id="2997343"/>
    <lineage>
        <taxon>Bacteria</taxon>
        <taxon>Bacillati</taxon>
        <taxon>Actinomycetota</taxon>
        <taxon>Actinomycetes</taxon>
        <taxon>Pseudonocardiales</taxon>
        <taxon>Pseudonocardiaceae</taxon>
        <taxon>Saccharopolyspora</taxon>
    </lineage>
</organism>